<protein>
    <submittedName>
        <fullName evidence="2">Precorrin-6A reductase</fullName>
        <ecNumber evidence="2">1.3.1.54</ecNumber>
    </submittedName>
</protein>
<accession>A0A6J4JN68</accession>
<dbReference type="InterPro" id="IPR003723">
    <property type="entry name" value="Precorrin-6x_reduct"/>
</dbReference>
<gene>
    <name evidence="2" type="ORF">AVDCRST_MAG54-3758</name>
</gene>
<feature type="compositionally biased region" description="Low complexity" evidence="1">
    <location>
        <begin position="115"/>
        <end position="129"/>
    </location>
</feature>
<proteinExistence type="predicted"/>
<dbReference type="GO" id="GO:0009236">
    <property type="term" value="P:cobalamin biosynthetic process"/>
    <property type="evidence" value="ECO:0007669"/>
    <property type="project" value="UniProtKB-UniPathway"/>
</dbReference>
<reference evidence="2" key="1">
    <citation type="submission" date="2020-02" db="EMBL/GenBank/DDBJ databases">
        <authorList>
            <person name="Meier V. D."/>
        </authorList>
    </citation>
    <scope>NUCLEOTIDE SEQUENCE</scope>
    <source>
        <strain evidence="2">AVDCRST_MAG54</strain>
    </source>
</reference>
<dbReference type="AlphaFoldDB" id="A0A6J4JN68"/>
<dbReference type="EMBL" id="CADCTH010000480">
    <property type="protein sequence ID" value="CAA9282847.1"/>
    <property type="molecule type" value="Genomic_DNA"/>
</dbReference>
<evidence type="ECO:0000256" key="1">
    <source>
        <dbReference type="SAM" id="MobiDB-lite"/>
    </source>
</evidence>
<name>A0A6J4JN68_9PSEU</name>
<sequence length="153" mass="15316">MTRRILVLGGTAEARELASRLSARGFPVTTSLAGRTRHPRLPAGGVRSGGFGGVDGLAAALGEVDVLVDATRVHRSPGPAVHPGRRSTTSGVPVHAAAAAACSVIVAAKGCVASTSTSTSPSAAARPSTTPTPPERTPPAGRRGCRVRPASEL</sequence>
<keyword evidence="2" id="KW-0560">Oxidoreductase</keyword>
<feature type="non-terminal residue" evidence="2">
    <location>
        <position position="153"/>
    </location>
</feature>
<dbReference type="EC" id="1.3.1.54" evidence="2"/>
<dbReference type="GO" id="GO:0016994">
    <property type="term" value="F:precorrin-6A reductase activity"/>
    <property type="evidence" value="ECO:0007669"/>
    <property type="project" value="UniProtKB-EC"/>
</dbReference>
<feature type="region of interest" description="Disordered" evidence="1">
    <location>
        <begin position="115"/>
        <end position="153"/>
    </location>
</feature>
<dbReference type="Pfam" id="PF02571">
    <property type="entry name" value="CbiJ"/>
    <property type="match status" value="1"/>
</dbReference>
<organism evidence="2">
    <name type="scientific">uncultured Actinomycetospora sp</name>
    <dbReference type="NCBI Taxonomy" id="1135996"/>
    <lineage>
        <taxon>Bacteria</taxon>
        <taxon>Bacillati</taxon>
        <taxon>Actinomycetota</taxon>
        <taxon>Actinomycetes</taxon>
        <taxon>Pseudonocardiales</taxon>
        <taxon>Pseudonocardiaceae</taxon>
        <taxon>Actinomycetospora</taxon>
        <taxon>environmental samples</taxon>
    </lineage>
</organism>
<evidence type="ECO:0000313" key="2">
    <source>
        <dbReference type="EMBL" id="CAA9282847.1"/>
    </source>
</evidence>
<dbReference type="UniPathway" id="UPA00148"/>